<dbReference type="VEuPathDB" id="TriTrypDB:LdCL_080006000"/>
<evidence type="ECO:0000313" key="3">
    <source>
        <dbReference type="EMBL" id="TPP55008.1"/>
    </source>
</evidence>
<reference evidence="4" key="1">
    <citation type="submission" date="2019-02" db="EMBL/GenBank/DDBJ databases">
        <title>FDA dAtabase for Regulatory Grade micrObial Sequences (FDA-ARGOS): Supporting development and validation of Infectious Disease Dx tests.</title>
        <authorList>
            <person name="Duncan R."/>
            <person name="Fisher C."/>
            <person name="Tallon L."/>
            <person name="Sadzewicz L."/>
            <person name="Sengamalay N."/>
            <person name="Ott S."/>
            <person name="Godinez A."/>
            <person name="Nagaraj S."/>
            <person name="Vavikolanu K."/>
            <person name="Vyas G."/>
            <person name="Nadendla S."/>
            <person name="Aluvathingal J."/>
            <person name="Sichtig H."/>
        </authorList>
    </citation>
    <scope>NUCLEOTIDE SEQUENCE [LARGE SCALE GENOMIC DNA]</scope>
    <source>
        <strain evidence="4">FDAARGOS_360</strain>
    </source>
</reference>
<feature type="coiled-coil region" evidence="1">
    <location>
        <begin position="551"/>
        <end position="668"/>
    </location>
</feature>
<accession>A0A504Y7D8</accession>
<organism evidence="3 4">
    <name type="scientific">Leishmania donovani</name>
    <dbReference type="NCBI Taxonomy" id="5661"/>
    <lineage>
        <taxon>Eukaryota</taxon>
        <taxon>Discoba</taxon>
        <taxon>Euglenozoa</taxon>
        <taxon>Kinetoplastea</taxon>
        <taxon>Metakinetoplastina</taxon>
        <taxon>Trypanosomatida</taxon>
        <taxon>Trypanosomatidae</taxon>
        <taxon>Leishmaniinae</taxon>
        <taxon>Leishmania</taxon>
    </lineage>
</organism>
<feature type="compositionally biased region" description="Low complexity" evidence="2">
    <location>
        <begin position="725"/>
        <end position="735"/>
    </location>
</feature>
<sequence>MASPQYSTPYSVLSYPTYTPLSVAPVKENGSPVDTDLSLLRAAVRTDVAHQQAAPSPALQRMGTPSAAANSWAGCRAPDVGTASRVQPGELLSATPHLTRVNAPLYAPPGAVKMESGLRGGVSPSVPAAQPYYNDIASIRDLPTVPLTHQLPSPSRAHALVVDGTEVEVQSDVVSVSQAAPNLCAFQQECQSLLALLNASSRPRRVTPPPSSAVAPSQTPPSPTSKADSTGALEPAVHKERQPVAIPLAHEPVSTLSSAEESPPSPSVVSERVGVGVATAAPAHSTTYAQLMQEMDDLAGLLNKEEEGCRGQHSAASRQHSETGATPAHGARGDYAAPIAPLPCVRVTSSLADTPEKQRRQAVSMHRRDRSQNPSLSPLLAPRAAELVHAPTSPLWAAQLLKWIIYLVERRQSALQRIQAFEDARAPGRRGACAGTVAGESAATAPPSAIRVTEGLLQLLRSLNTETGDVDKWTVSEKRHMCTRIANLLAEMTATEEDAMADLLNDAAAGATLEREITAKEPSATVSAAPPPSSAVSEAYRQDMMDTLTLLDQISQENKTLKLRVEEAQGQATRLGDEVERERSANMELGKYFDQLAADNSRLTAELSGMESKLRQAEAVVKSVSQEELLRNQLDRQTLHLRDVRAELDDVKDESNTLRKTILQLRDALVRHRAVIDLLTRRRRERERAAAAASRRSGSRRALSPRFQSPSMQLIEDILSGACDPPSSSSSSPPSAVKYSCDDDAGGDFSAPSPPR</sequence>
<feature type="region of interest" description="Disordered" evidence="2">
    <location>
        <begin position="714"/>
        <end position="756"/>
    </location>
</feature>
<evidence type="ECO:0000256" key="2">
    <source>
        <dbReference type="SAM" id="MobiDB-lite"/>
    </source>
</evidence>
<feature type="region of interest" description="Disordered" evidence="2">
    <location>
        <begin position="307"/>
        <end position="334"/>
    </location>
</feature>
<dbReference type="AlphaFoldDB" id="A0A504Y7D8"/>
<comment type="caution">
    <text evidence="3">The sequence shown here is derived from an EMBL/GenBank/DDBJ whole genome shotgun (WGS) entry which is preliminary data.</text>
</comment>
<dbReference type="VEuPathDB" id="TriTrypDB:LDHU3_08.0130"/>
<dbReference type="VEuPathDB" id="TriTrypDB:LdBPK_080110.1"/>
<protein>
    <submittedName>
        <fullName evidence="3">Uncharacterized protein</fullName>
    </submittedName>
</protein>
<gene>
    <name evidence="3" type="ORF">CGC20_23380</name>
</gene>
<name>A0A504Y7D8_LEIDO</name>
<evidence type="ECO:0000313" key="4">
    <source>
        <dbReference type="Proteomes" id="UP000318821"/>
    </source>
</evidence>
<feature type="compositionally biased region" description="Polar residues" evidence="2">
    <location>
        <begin position="314"/>
        <end position="324"/>
    </location>
</feature>
<evidence type="ECO:0000256" key="1">
    <source>
        <dbReference type="SAM" id="Coils"/>
    </source>
</evidence>
<proteinExistence type="predicted"/>
<keyword evidence="1" id="KW-0175">Coiled coil</keyword>
<dbReference type="Proteomes" id="UP000318821">
    <property type="component" value="Unassembled WGS sequence"/>
</dbReference>
<feature type="region of interest" description="Disordered" evidence="2">
    <location>
        <begin position="202"/>
        <end position="232"/>
    </location>
</feature>
<feature type="region of interest" description="Disordered" evidence="2">
    <location>
        <begin position="348"/>
        <end position="377"/>
    </location>
</feature>
<dbReference type="EMBL" id="RHLD01000057">
    <property type="protein sequence ID" value="TPP55008.1"/>
    <property type="molecule type" value="Genomic_DNA"/>
</dbReference>